<dbReference type="Pfam" id="PF00486">
    <property type="entry name" value="Trans_reg_C"/>
    <property type="match status" value="1"/>
</dbReference>
<dbReference type="GO" id="GO:0000156">
    <property type="term" value="F:phosphorelay response regulator activity"/>
    <property type="evidence" value="ECO:0007669"/>
    <property type="project" value="TreeGrafter"/>
</dbReference>
<keyword evidence="1 4" id="KW-0597">Phosphoprotein</keyword>
<feature type="DNA-binding region" description="OmpR/PhoB-type" evidence="5">
    <location>
        <begin position="126"/>
        <end position="224"/>
    </location>
</feature>
<dbReference type="CDD" id="cd00383">
    <property type="entry name" value="trans_reg_C"/>
    <property type="match status" value="1"/>
</dbReference>
<organism evidence="8 9">
    <name type="scientific">Sphingobacterium spiritivorum</name>
    <name type="common">Flavobacterium spiritivorum</name>
    <dbReference type="NCBI Taxonomy" id="258"/>
    <lineage>
        <taxon>Bacteria</taxon>
        <taxon>Pseudomonadati</taxon>
        <taxon>Bacteroidota</taxon>
        <taxon>Sphingobacteriia</taxon>
        <taxon>Sphingobacteriales</taxon>
        <taxon>Sphingobacteriaceae</taxon>
        <taxon>Sphingobacterium</taxon>
    </lineage>
</organism>
<dbReference type="AlphaFoldDB" id="A0A380C638"/>
<dbReference type="Gene3D" id="1.10.10.10">
    <property type="entry name" value="Winged helix-like DNA-binding domain superfamily/Winged helix DNA-binding domain"/>
    <property type="match status" value="1"/>
</dbReference>
<accession>A0A380C638</accession>
<evidence type="ECO:0000259" key="7">
    <source>
        <dbReference type="PROSITE" id="PS51755"/>
    </source>
</evidence>
<dbReference type="GO" id="GO:0006355">
    <property type="term" value="P:regulation of DNA-templated transcription"/>
    <property type="evidence" value="ECO:0007669"/>
    <property type="project" value="InterPro"/>
</dbReference>
<reference evidence="8 9" key="1">
    <citation type="submission" date="2018-06" db="EMBL/GenBank/DDBJ databases">
        <authorList>
            <consortium name="Pathogen Informatics"/>
            <person name="Doyle S."/>
        </authorList>
    </citation>
    <scope>NUCLEOTIDE SEQUENCE [LARGE SCALE GENOMIC DNA]</scope>
    <source>
        <strain evidence="8 9">NCTC11388</strain>
    </source>
</reference>
<dbReference type="CDD" id="cd17574">
    <property type="entry name" value="REC_OmpR"/>
    <property type="match status" value="1"/>
</dbReference>
<keyword evidence="3 5" id="KW-0238">DNA-binding</keyword>
<sequence>MKGKILIIEDDIDLGLVTQQYLQTSGFETLLATSSREAEELCQKQLFDLLIVDVQLPDDTGFDLVRQLLETQPEQRFIFLTARNTKESKIYGLKLGGDDYITKPFDIEELSWRIHNIINRQQVRRSADLAIGDIRIIQDQMMLIFENNYEVKLTEREFAVWKYFALNPNRVLKREDILLAVWGENDYFLGRSLDVFVSRIRKLLSHSANVQLETVYKVGFIFRIPQS</sequence>
<dbReference type="GO" id="GO:0005829">
    <property type="term" value="C:cytosol"/>
    <property type="evidence" value="ECO:0007669"/>
    <property type="project" value="TreeGrafter"/>
</dbReference>
<dbReference type="GO" id="GO:0032993">
    <property type="term" value="C:protein-DNA complex"/>
    <property type="evidence" value="ECO:0007669"/>
    <property type="project" value="TreeGrafter"/>
</dbReference>
<dbReference type="SUPFAM" id="SSF46894">
    <property type="entry name" value="C-terminal effector domain of the bipartite response regulators"/>
    <property type="match status" value="1"/>
</dbReference>
<dbReference type="Pfam" id="PF00072">
    <property type="entry name" value="Response_reg"/>
    <property type="match status" value="1"/>
</dbReference>
<dbReference type="PANTHER" id="PTHR48111">
    <property type="entry name" value="REGULATOR OF RPOS"/>
    <property type="match status" value="1"/>
</dbReference>
<evidence type="ECO:0000256" key="3">
    <source>
        <dbReference type="ARBA" id="ARBA00023125"/>
    </source>
</evidence>
<dbReference type="InterPro" id="IPR001867">
    <property type="entry name" value="OmpR/PhoB-type_DNA-bd"/>
</dbReference>
<dbReference type="GeneID" id="95429082"/>
<dbReference type="PANTHER" id="PTHR48111:SF40">
    <property type="entry name" value="PHOSPHATE REGULON TRANSCRIPTIONAL REGULATORY PROTEIN PHOB"/>
    <property type="match status" value="1"/>
</dbReference>
<dbReference type="PROSITE" id="PS50110">
    <property type="entry name" value="RESPONSE_REGULATORY"/>
    <property type="match status" value="1"/>
</dbReference>
<protein>
    <submittedName>
        <fullName evidence="8">Staphylococcus exoprotein expression protein R</fullName>
    </submittedName>
</protein>
<feature type="domain" description="Response regulatory" evidence="6">
    <location>
        <begin position="4"/>
        <end position="118"/>
    </location>
</feature>
<gene>
    <name evidence="8" type="primary">saeR</name>
    <name evidence="8" type="ORF">NCTC11388_02227</name>
</gene>
<dbReference type="EMBL" id="UGYW01000002">
    <property type="protein sequence ID" value="SUJ12901.1"/>
    <property type="molecule type" value="Genomic_DNA"/>
</dbReference>
<name>A0A380C638_SPHSI</name>
<dbReference type="InterPro" id="IPR001789">
    <property type="entry name" value="Sig_transdc_resp-reg_receiver"/>
</dbReference>
<dbReference type="Proteomes" id="UP000254893">
    <property type="component" value="Unassembled WGS sequence"/>
</dbReference>
<dbReference type="RefSeq" id="WP_002997988.1">
    <property type="nucleotide sequence ID" value="NZ_CP068084.1"/>
</dbReference>
<dbReference type="InterPro" id="IPR036388">
    <property type="entry name" value="WH-like_DNA-bd_sf"/>
</dbReference>
<proteinExistence type="predicted"/>
<feature type="domain" description="OmpR/PhoB-type" evidence="7">
    <location>
        <begin position="126"/>
        <end position="224"/>
    </location>
</feature>
<evidence type="ECO:0000256" key="5">
    <source>
        <dbReference type="PROSITE-ProRule" id="PRU01091"/>
    </source>
</evidence>
<evidence type="ECO:0000313" key="9">
    <source>
        <dbReference type="Proteomes" id="UP000254893"/>
    </source>
</evidence>
<dbReference type="SMART" id="SM00862">
    <property type="entry name" value="Trans_reg_C"/>
    <property type="match status" value="1"/>
</dbReference>
<dbReference type="Gene3D" id="3.40.50.2300">
    <property type="match status" value="1"/>
</dbReference>
<dbReference type="InterPro" id="IPR011006">
    <property type="entry name" value="CheY-like_superfamily"/>
</dbReference>
<keyword evidence="2" id="KW-0902">Two-component regulatory system</keyword>
<evidence type="ECO:0000256" key="2">
    <source>
        <dbReference type="ARBA" id="ARBA00023012"/>
    </source>
</evidence>
<feature type="modified residue" description="4-aspartylphosphate" evidence="4">
    <location>
        <position position="53"/>
    </location>
</feature>
<dbReference type="SMART" id="SM00448">
    <property type="entry name" value="REC"/>
    <property type="match status" value="1"/>
</dbReference>
<dbReference type="InterPro" id="IPR016032">
    <property type="entry name" value="Sig_transdc_resp-reg_C-effctor"/>
</dbReference>
<dbReference type="GO" id="GO:0000976">
    <property type="term" value="F:transcription cis-regulatory region binding"/>
    <property type="evidence" value="ECO:0007669"/>
    <property type="project" value="TreeGrafter"/>
</dbReference>
<evidence type="ECO:0000313" key="8">
    <source>
        <dbReference type="EMBL" id="SUJ12901.1"/>
    </source>
</evidence>
<dbReference type="InterPro" id="IPR039420">
    <property type="entry name" value="WalR-like"/>
</dbReference>
<dbReference type="SUPFAM" id="SSF52172">
    <property type="entry name" value="CheY-like"/>
    <property type="match status" value="1"/>
</dbReference>
<evidence type="ECO:0000256" key="1">
    <source>
        <dbReference type="ARBA" id="ARBA00022553"/>
    </source>
</evidence>
<evidence type="ECO:0000259" key="6">
    <source>
        <dbReference type="PROSITE" id="PS50110"/>
    </source>
</evidence>
<evidence type="ECO:0000256" key="4">
    <source>
        <dbReference type="PROSITE-ProRule" id="PRU00169"/>
    </source>
</evidence>
<dbReference type="PROSITE" id="PS51755">
    <property type="entry name" value="OMPR_PHOB"/>
    <property type="match status" value="1"/>
</dbReference>